<dbReference type="EMBL" id="CP013232">
    <property type="protein sequence ID" value="AMO97643.1"/>
    <property type="molecule type" value="Genomic_DNA"/>
</dbReference>
<name>A0A127PIT6_9BURK</name>
<dbReference type="Proteomes" id="UP000072421">
    <property type="component" value="Chromosome"/>
</dbReference>
<gene>
    <name evidence="1" type="ORF">CFter6_5073</name>
</gene>
<accession>A0A127PIT6</accession>
<sequence>MNSCLRKITRRHAIYWLDERFAVFYLAGAPLSPSPWTESWPPVPNPPATVCWR</sequence>
<reference evidence="1 2" key="1">
    <citation type="submission" date="2015-11" db="EMBL/GenBank/DDBJ databases">
        <title>Exploring the genomic traits of fungus-feeding bacterial genus Collimonas.</title>
        <authorList>
            <person name="Song C."/>
            <person name="Schmidt R."/>
            <person name="de Jager V."/>
            <person name="Krzyzanowska D."/>
            <person name="Jongedijk E."/>
            <person name="Cankar K."/>
            <person name="Beekwilder J."/>
            <person name="van Veen A."/>
            <person name="de Boer W."/>
            <person name="van Veen J.A."/>
            <person name="Garbeva P."/>
        </authorList>
    </citation>
    <scope>NUCLEOTIDE SEQUENCE [LARGE SCALE GENOMIC DNA]</scope>
    <source>
        <strain evidence="1 2">Ter6</strain>
    </source>
</reference>
<dbReference type="AlphaFoldDB" id="A0A127PIT6"/>
<proteinExistence type="predicted"/>
<evidence type="ECO:0000313" key="2">
    <source>
        <dbReference type="Proteomes" id="UP000072421"/>
    </source>
</evidence>
<evidence type="ECO:0000313" key="1">
    <source>
        <dbReference type="EMBL" id="AMO97643.1"/>
    </source>
</evidence>
<dbReference type="PATRIC" id="fig|158899.10.peg.4999"/>
<organism evidence="1">
    <name type="scientific">Collimonas fungivorans</name>
    <dbReference type="NCBI Taxonomy" id="158899"/>
    <lineage>
        <taxon>Bacteria</taxon>
        <taxon>Pseudomonadati</taxon>
        <taxon>Pseudomonadota</taxon>
        <taxon>Betaproteobacteria</taxon>
        <taxon>Burkholderiales</taxon>
        <taxon>Oxalobacteraceae</taxon>
        <taxon>Collimonas</taxon>
    </lineage>
</organism>
<protein>
    <submittedName>
        <fullName evidence="1">Uncharacterized protein</fullName>
    </submittedName>
</protein>